<feature type="compositionally biased region" description="Basic and acidic residues" evidence="6">
    <location>
        <begin position="90"/>
        <end position="105"/>
    </location>
</feature>
<organism evidence="8 9">
    <name type="scientific">Castilleja foliolosa</name>
    <dbReference type="NCBI Taxonomy" id="1961234"/>
    <lineage>
        <taxon>Eukaryota</taxon>
        <taxon>Viridiplantae</taxon>
        <taxon>Streptophyta</taxon>
        <taxon>Embryophyta</taxon>
        <taxon>Tracheophyta</taxon>
        <taxon>Spermatophyta</taxon>
        <taxon>Magnoliopsida</taxon>
        <taxon>eudicotyledons</taxon>
        <taxon>Gunneridae</taxon>
        <taxon>Pentapetalae</taxon>
        <taxon>asterids</taxon>
        <taxon>lamiids</taxon>
        <taxon>Lamiales</taxon>
        <taxon>Orobanchaceae</taxon>
        <taxon>Pedicularideae</taxon>
        <taxon>Castillejinae</taxon>
        <taxon>Castilleja</taxon>
    </lineage>
</organism>
<reference evidence="9" key="1">
    <citation type="journal article" date="2024" name="IScience">
        <title>Strigolactones Initiate the Formation of Haustorium-like Structures in Castilleja.</title>
        <authorList>
            <person name="Buerger M."/>
            <person name="Peterson D."/>
            <person name="Chory J."/>
        </authorList>
    </citation>
    <scope>NUCLEOTIDE SEQUENCE [LARGE SCALE GENOMIC DNA]</scope>
</reference>
<dbReference type="InterPro" id="IPR006121">
    <property type="entry name" value="HMA_dom"/>
</dbReference>
<dbReference type="GO" id="GO:0016020">
    <property type="term" value="C:membrane"/>
    <property type="evidence" value="ECO:0007669"/>
    <property type="project" value="UniProtKB-SubCell"/>
</dbReference>
<evidence type="ECO:0000313" key="9">
    <source>
        <dbReference type="Proteomes" id="UP001632038"/>
    </source>
</evidence>
<evidence type="ECO:0000259" key="7">
    <source>
        <dbReference type="PROSITE" id="PS50846"/>
    </source>
</evidence>
<name>A0ABD3BVL7_9LAMI</name>
<dbReference type="GO" id="GO:0009626">
    <property type="term" value="P:plant-type hypersensitive response"/>
    <property type="evidence" value="ECO:0007669"/>
    <property type="project" value="UniProtKB-KW"/>
</dbReference>
<dbReference type="Pfam" id="PF00403">
    <property type="entry name" value="HMA"/>
    <property type="match status" value="1"/>
</dbReference>
<keyword evidence="2" id="KW-0488">Methylation</keyword>
<dbReference type="EMBL" id="JAVIJP010000066">
    <property type="protein sequence ID" value="KAL3621011.1"/>
    <property type="molecule type" value="Genomic_DNA"/>
</dbReference>
<feature type="region of interest" description="Disordered" evidence="6">
    <location>
        <begin position="75"/>
        <end position="105"/>
    </location>
</feature>
<evidence type="ECO:0000256" key="6">
    <source>
        <dbReference type="SAM" id="MobiDB-lite"/>
    </source>
</evidence>
<dbReference type="Gene3D" id="3.30.70.100">
    <property type="match status" value="1"/>
</dbReference>
<feature type="domain" description="HMA" evidence="7">
    <location>
        <begin position="7"/>
        <end position="71"/>
    </location>
</feature>
<dbReference type="SUPFAM" id="SSF55008">
    <property type="entry name" value="HMA, heavy metal-associated domain"/>
    <property type="match status" value="1"/>
</dbReference>
<dbReference type="PANTHER" id="PTHR45868">
    <property type="entry name" value="HEAVY METAL-ASSOCIATED ISOPRENYLATED PLANT PROTEIN 33-RELATED"/>
    <property type="match status" value="1"/>
</dbReference>
<comment type="subcellular location">
    <subcellularLocation>
        <location evidence="1">Membrane</location>
        <topology evidence="1">Peripheral membrane protein</topology>
    </subcellularLocation>
</comment>
<comment type="caution">
    <text evidence="8">The sequence shown here is derived from an EMBL/GenBank/DDBJ whole genome shotgun (WGS) entry which is preliminary data.</text>
</comment>
<keyword evidence="9" id="KW-1185">Reference proteome</keyword>
<evidence type="ECO:0000256" key="3">
    <source>
        <dbReference type="ARBA" id="ARBA00022723"/>
    </source>
</evidence>
<keyword evidence="4" id="KW-0636">Prenylation</keyword>
<comment type="similarity">
    <text evidence="5">Belongs to the HIPP family.</text>
</comment>
<dbReference type="GO" id="GO:0046872">
    <property type="term" value="F:metal ion binding"/>
    <property type="evidence" value="ECO:0007669"/>
    <property type="project" value="UniProtKB-KW"/>
</dbReference>
<protein>
    <recommendedName>
        <fullName evidence="7">HMA domain-containing protein</fullName>
    </recommendedName>
</protein>
<evidence type="ECO:0000256" key="1">
    <source>
        <dbReference type="ARBA" id="ARBA00004170"/>
    </source>
</evidence>
<dbReference type="InterPro" id="IPR036163">
    <property type="entry name" value="HMA_dom_sf"/>
</dbReference>
<evidence type="ECO:0000256" key="5">
    <source>
        <dbReference type="ARBA" id="ARBA00024045"/>
    </source>
</evidence>
<dbReference type="Proteomes" id="UP001632038">
    <property type="component" value="Unassembled WGS sequence"/>
</dbReference>
<keyword evidence="4" id="KW-0449">Lipoprotein</keyword>
<dbReference type="PROSITE" id="PS50846">
    <property type="entry name" value="HMA_2"/>
    <property type="match status" value="1"/>
</dbReference>
<gene>
    <name evidence="8" type="ORF">CASFOL_035923</name>
</gene>
<evidence type="ECO:0000256" key="2">
    <source>
        <dbReference type="ARBA" id="ARBA00022481"/>
    </source>
</evidence>
<evidence type="ECO:0000313" key="8">
    <source>
        <dbReference type="EMBL" id="KAL3621011.1"/>
    </source>
</evidence>
<dbReference type="AlphaFoldDB" id="A0ABD3BVL7"/>
<accession>A0ABD3BVL7</accession>
<proteinExistence type="inferred from homology"/>
<sequence length="193" mass="22485">MENHRFYQNILLSMDMSCCERCRRILKTKLLNMHGVVSVSIDLEKDVVMVSGPVDPMTLLNEVAKFGKKVRLLPNNVEPNNKHRQKHTHLRFDQDHPNVEEPHRCEPYEPPMVYDRVDRDFYSEIHPRSFDSHVSGKGSFFGGWPFSGGGGGFGPPHMHPAYRMRPPYFGGHHRLPLYYGCHRPRPFSSFYEF</sequence>
<evidence type="ECO:0000256" key="4">
    <source>
        <dbReference type="ARBA" id="ARBA00023289"/>
    </source>
</evidence>
<dbReference type="PANTHER" id="PTHR45868:SF93">
    <property type="entry name" value="OS12G0144600 PROTEIN"/>
    <property type="match status" value="1"/>
</dbReference>
<keyword evidence="3" id="KW-0479">Metal-binding</keyword>